<sequence>MNDSDVTGANPASSAPSPSSTPEQAFTALLEGNRRFVDGDVLHPHQDEARRRLLETGQAPYASVLGCSDSRVPVELLFDQGFGDVFVSRNAGHVLGRSMQASVEFAVAVLGVRVVLVLGHESCGAVGATVEAIQEGTQLPGEMPILVEHVRDHLDPEDPAAHAVEAHVLGTLDELRERSSIVREAEDRGEIVLAGAVYGLTGGTVRVVSGPEA</sequence>
<dbReference type="PANTHER" id="PTHR11002">
    <property type="entry name" value="CARBONIC ANHYDRASE"/>
    <property type="match status" value="1"/>
</dbReference>
<dbReference type="Proteomes" id="UP001055868">
    <property type="component" value="Chromosome"/>
</dbReference>
<keyword evidence="10" id="KW-1185">Reference proteome</keyword>
<dbReference type="InterPro" id="IPR001765">
    <property type="entry name" value="Carbonic_anhydrase"/>
</dbReference>
<dbReference type="Gene3D" id="3.40.1050.10">
    <property type="entry name" value="Carbonic anhydrase"/>
    <property type="match status" value="1"/>
</dbReference>
<protein>
    <recommendedName>
        <fullName evidence="2 7">Carbonic anhydrase</fullName>
        <ecNumber evidence="2 7">4.2.1.1</ecNumber>
    </recommendedName>
    <alternativeName>
        <fullName evidence="7">Carbonate dehydratase</fullName>
    </alternativeName>
</protein>
<evidence type="ECO:0000256" key="4">
    <source>
        <dbReference type="ARBA" id="ARBA00023239"/>
    </source>
</evidence>
<evidence type="ECO:0000256" key="3">
    <source>
        <dbReference type="ARBA" id="ARBA00022833"/>
    </source>
</evidence>
<feature type="compositionally biased region" description="Low complexity" evidence="8">
    <location>
        <begin position="9"/>
        <end position="20"/>
    </location>
</feature>
<dbReference type="Pfam" id="PF00484">
    <property type="entry name" value="Pro_CA"/>
    <property type="match status" value="1"/>
</dbReference>
<gene>
    <name evidence="9" type="ORF">M4486_19365</name>
</gene>
<proteinExistence type="inferred from homology"/>
<evidence type="ECO:0000256" key="8">
    <source>
        <dbReference type="SAM" id="MobiDB-lite"/>
    </source>
</evidence>
<reference evidence="9" key="1">
    <citation type="submission" date="2022-05" db="EMBL/GenBank/DDBJ databases">
        <title>Genomic analysis of Brachybacterium sp. CBA3104.</title>
        <authorList>
            <person name="Roh S.W."/>
            <person name="Kim Y.B."/>
            <person name="Kim Y."/>
        </authorList>
    </citation>
    <scope>NUCLEOTIDE SEQUENCE</scope>
    <source>
        <strain evidence="9">CBA3104</strain>
    </source>
</reference>
<dbReference type="EMBL" id="CP097218">
    <property type="protein sequence ID" value="UQN29760.1"/>
    <property type="molecule type" value="Genomic_DNA"/>
</dbReference>
<evidence type="ECO:0000256" key="6">
    <source>
        <dbReference type="ARBA" id="ARBA00048348"/>
    </source>
</evidence>
<dbReference type="SUPFAM" id="SSF53056">
    <property type="entry name" value="beta-carbonic anhydrase, cab"/>
    <property type="match status" value="1"/>
</dbReference>
<name>A0ABY4N5C7_9MICO</name>
<evidence type="ECO:0000256" key="7">
    <source>
        <dbReference type="RuleBase" id="RU003956"/>
    </source>
</evidence>
<comment type="function">
    <text evidence="7">Reversible hydration of carbon dioxide.</text>
</comment>
<keyword evidence="3 7" id="KW-0862">Zinc</keyword>
<comment type="catalytic activity">
    <reaction evidence="6 7">
        <text>hydrogencarbonate + H(+) = CO2 + H2O</text>
        <dbReference type="Rhea" id="RHEA:10748"/>
        <dbReference type="ChEBI" id="CHEBI:15377"/>
        <dbReference type="ChEBI" id="CHEBI:15378"/>
        <dbReference type="ChEBI" id="CHEBI:16526"/>
        <dbReference type="ChEBI" id="CHEBI:17544"/>
        <dbReference type="EC" id="4.2.1.1"/>
    </reaction>
</comment>
<dbReference type="SMART" id="SM00947">
    <property type="entry name" value="Pro_CA"/>
    <property type="match status" value="1"/>
</dbReference>
<dbReference type="RefSeq" id="WP_249478944.1">
    <property type="nucleotide sequence ID" value="NZ_CP097218.1"/>
</dbReference>
<dbReference type="InterPro" id="IPR015892">
    <property type="entry name" value="Carbonic_anhydrase_CS"/>
</dbReference>
<evidence type="ECO:0000256" key="5">
    <source>
        <dbReference type="ARBA" id="ARBA00024993"/>
    </source>
</evidence>
<comment type="similarity">
    <text evidence="1 7">Belongs to the beta-class carbonic anhydrase family.</text>
</comment>
<evidence type="ECO:0000313" key="10">
    <source>
        <dbReference type="Proteomes" id="UP001055868"/>
    </source>
</evidence>
<dbReference type="PANTHER" id="PTHR11002:SF79">
    <property type="entry name" value="CARBONIC ANHYDRASE 2"/>
    <property type="match status" value="1"/>
</dbReference>
<keyword evidence="4 7" id="KW-0456">Lyase</keyword>
<dbReference type="PROSITE" id="PS00705">
    <property type="entry name" value="PROK_CO2_ANHYDRASE_2"/>
    <property type="match status" value="1"/>
</dbReference>
<organism evidence="9 10">
    <name type="scientific">Brachybacterium kimchii</name>
    <dbReference type="NCBI Taxonomy" id="2942909"/>
    <lineage>
        <taxon>Bacteria</taxon>
        <taxon>Bacillati</taxon>
        <taxon>Actinomycetota</taxon>
        <taxon>Actinomycetes</taxon>
        <taxon>Micrococcales</taxon>
        <taxon>Dermabacteraceae</taxon>
        <taxon>Brachybacterium</taxon>
    </lineage>
</organism>
<dbReference type="InterPro" id="IPR036874">
    <property type="entry name" value="Carbonic_anhydrase_sf"/>
</dbReference>
<feature type="region of interest" description="Disordered" evidence="8">
    <location>
        <begin position="1"/>
        <end position="24"/>
    </location>
</feature>
<evidence type="ECO:0000256" key="1">
    <source>
        <dbReference type="ARBA" id="ARBA00006217"/>
    </source>
</evidence>
<accession>A0ABY4N5C7</accession>
<comment type="function">
    <text evidence="5">Catalyzes the reversible hydration of carbon dioxide to form bicarbonate.</text>
</comment>
<dbReference type="EC" id="4.2.1.1" evidence="2 7"/>
<evidence type="ECO:0000313" key="9">
    <source>
        <dbReference type="EMBL" id="UQN29760.1"/>
    </source>
</evidence>
<evidence type="ECO:0000256" key="2">
    <source>
        <dbReference type="ARBA" id="ARBA00012925"/>
    </source>
</evidence>